<dbReference type="AlphaFoldDB" id="A0A5D2LPH3"/>
<reference evidence="3 4" key="1">
    <citation type="submission" date="2019-07" db="EMBL/GenBank/DDBJ databases">
        <title>WGS assembly of Gossypium tomentosum.</title>
        <authorList>
            <person name="Chen Z.J."/>
            <person name="Sreedasyam A."/>
            <person name="Ando A."/>
            <person name="Song Q."/>
            <person name="De L."/>
            <person name="Hulse-Kemp A."/>
            <person name="Ding M."/>
            <person name="Ye W."/>
            <person name="Kirkbride R."/>
            <person name="Jenkins J."/>
            <person name="Plott C."/>
            <person name="Lovell J."/>
            <person name="Lin Y.-M."/>
            <person name="Vaughn R."/>
            <person name="Liu B."/>
            <person name="Li W."/>
            <person name="Simpson S."/>
            <person name="Scheffler B."/>
            <person name="Saski C."/>
            <person name="Grover C."/>
            <person name="Hu G."/>
            <person name="Conover J."/>
            <person name="Carlson J."/>
            <person name="Shu S."/>
            <person name="Boston L."/>
            <person name="Williams M."/>
            <person name="Peterson D."/>
            <person name="Mcgee K."/>
            <person name="Jones D."/>
            <person name="Wendel J."/>
            <person name="Stelly D."/>
            <person name="Grimwood J."/>
            <person name="Schmutz J."/>
        </authorList>
    </citation>
    <scope>NUCLEOTIDE SEQUENCE [LARGE SCALE GENOMIC DNA]</scope>
    <source>
        <strain evidence="3">7179.01</strain>
    </source>
</reference>
<dbReference type="EMBL" id="CM017625">
    <property type="protein sequence ID" value="TYH80502.1"/>
    <property type="molecule type" value="Genomic_DNA"/>
</dbReference>
<keyword evidence="4" id="KW-1185">Reference proteome</keyword>
<evidence type="ECO:0000259" key="2">
    <source>
        <dbReference type="PROSITE" id="PS51382"/>
    </source>
</evidence>
<evidence type="ECO:0000313" key="3">
    <source>
        <dbReference type="EMBL" id="TYH80502.1"/>
    </source>
</evidence>
<dbReference type="PANTHER" id="PTHR48477">
    <property type="entry name" value="PHOSPHATE TRANSPORTER PHO1"/>
    <property type="match status" value="1"/>
</dbReference>
<feature type="domain" description="SPX" evidence="2">
    <location>
        <begin position="36"/>
        <end position="222"/>
    </location>
</feature>
<sequence length="222" mass="25723">MVSSRKHSLSNFYSNSPIVPLSPLALLSQDQDRNMVKFSKQFEGQLVPEWKEAFVLDWQLKKDLKKIRLLNNNTTTNTHQTTSFPHNLLSSISTFGLFGRRRDRGVTQVHKRLTASGSKGGDLLYETELLEQFADTDAAKEFFECLDMQLNKVNQFYKIKEKDELKTIIKQQQRRKGEEEDASISCSISCEEDSVNDRTEQEQQQQDSFMDELERNEVPFSD</sequence>
<proteinExistence type="predicted"/>
<dbReference type="GO" id="GO:0016036">
    <property type="term" value="P:cellular response to phosphate starvation"/>
    <property type="evidence" value="ECO:0007669"/>
    <property type="project" value="InterPro"/>
</dbReference>
<gene>
    <name evidence="3" type="ORF">ES332_D03G136400v1</name>
</gene>
<accession>A0A5D2LPH3</accession>
<dbReference type="PROSITE" id="PS51382">
    <property type="entry name" value="SPX"/>
    <property type="match status" value="1"/>
</dbReference>
<organism evidence="3 4">
    <name type="scientific">Gossypium tomentosum</name>
    <name type="common">Hawaiian cotton</name>
    <name type="synonym">Gossypium sandvicense</name>
    <dbReference type="NCBI Taxonomy" id="34277"/>
    <lineage>
        <taxon>Eukaryota</taxon>
        <taxon>Viridiplantae</taxon>
        <taxon>Streptophyta</taxon>
        <taxon>Embryophyta</taxon>
        <taxon>Tracheophyta</taxon>
        <taxon>Spermatophyta</taxon>
        <taxon>Magnoliopsida</taxon>
        <taxon>eudicotyledons</taxon>
        <taxon>Gunneridae</taxon>
        <taxon>Pentapetalae</taxon>
        <taxon>rosids</taxon>
        <taxon>malvids</taxon>
        <taxon>Malvales</taxon>
        <taxon>Malvaceae</taxon>
        <taxon>Malvoideae</taxon>
        <taxon>Gossypium</taxon>
    </lineage>
</organism>
<dbReference type="PANTHER" id="PTHR48477:SF1">
    <property type="entry name" value="PHOSPHATE TRANSPORTER PHO1"/>
    <property type="match status" value="1"/>
</dbReference>
<protein>
    <recommendedName>
        <fullName evidence="2">SPX domain-containing protein</fullName>
    </recommendedName>
</protein>
<dbReference type="InterPro" id="IPR004331">
    <property type="entry name" value="SPX_dom"/>
</dbReference>
<feature type="region of interest" description="Disordered" evidence="1">
    <location>
        <begin position="173"/>
        <end position="222"/>
    </location>
</feature>
<dbReference type="InterPro" id="IPR052486">
    <property type="entry name" value="PHO1"/>
</dbReference>
<dbReference type="Proteomes" id="UP000322667">
    <property type="component" value="Chromosome D03"/>
</dbReference>
<evidence type="ECO:0000313" key="4">
    <source>
        <dbReference type="Proteomes" id="UP000322667"/>
    </source>
</evidence>
<evidence type="ECO:0000256" key="1">
    <source>
        <dbReference type="SAM" id="MobiDB-lite"/>
    </source>
</evidence>
<name>A0A5D2LPH3_GOSTO</name>
<dbReference type="Pfam" id="PF03105">
    <property type="entry name" value="SPX"/>
    <property type="match status" value="1"/>
</dbReference>
<feature type="compositionally biased region" description="Basic and acidic residues" evidence="1">
    <location>
        <begin position="212"/>
        <end position="222"/>
    </location>
</feature>